<proteinExistence type="predicted"/>
<protein>
    <recommendedName>
        <fullName evidence="1">Aminotransferase-like plant mobile domain-containing protein</fullName>
    </recommendedName>
</protein>
<feature type="domain" description="Aminotransferase-like plant mobile" evidence="1">
    <location>
        <begin position="75"/>
        <end position="218"/>
    </location>
</feature>
<reference evidence="2 3" key="1">
    <citation type="journal article" date="2020" name="IScience">
        <title>Genome Sequencing of the Endangered Kingdonia uniflora (Circaeasteraceae, Ranunculales) Reveals Potential Mechanisms of Evolutionary Specialization.</title>
        <authorList>
            <person name="Sun Y."/>
            <person name="Deng T."/>
            <person name="Zhang A."/>
            <person name="Moore M.J."/>
            <person name="Landis J.B."/>
            <person name="Lin N."/>
            <person name="Zhang H."/>
            <person name="Zhang X."/>
            <person name="Huang J."/>
            <person name="Zhang X."/>
            <person name="Sun H."/>
            <person name="Wang H."/>
        </authorList>
    </citation>
    <scope>NUCLEOTIDE SEQUENCE [LARGE SCALE GENOMIC DNA]</scope>
    <source>
        <strain evidence="2">TB1705</strain>
        <tissue evidence="2">Leaf</tissue>
    </source>
</reference>
<dbReference type="Pfam" id="PF10536">
    <property type="entry name" value="PMD"/>
    <property type="match status" value="1"/>
</dbReference>
<keyword evidence="3" id="KW-1185">Reference proteome</keyword>
<dbReference type="Proteomes" id="UP000541444">
    <property type="component" value="Unassembled WGS sequence"/>
</dbReference>
<dbReference type="InterPro" id="IPR019557">
    <property type="entry name" value="AminoTfrase-like_pln_mobile"/>
</dbReference>
<name>A0A7J7P010_9MAGN</name>
<dbReference type="GO" id="GO:0010073">
    <property type="term" value="P:meristem maintenance"/>
    <property type="evidence" value="ECO:0007669"/>
    <property type="project" value="InterPro"/>
</dbReference>
<gene>
    <name evidence="2" type="ORF">GIB67_042006</name>
</gene>
<evidence type="ECO:0000313" key="3">
    <source>
        <dbReference type="Proteomes" id="UP000541444"/>
    </source>
</evidence>
<comment type="caution">
    <text evidence="2">The sequence shown here is derived from an EMBL/GenBank/DDBJ whole genome shotgun (WGS) entry which is preliminary data.</text>
</comment>
<dbReference type="AlphaFoldDB" id="A0A7J7P010"/>
<dbReference type="PANTHER" id="PTHR46033:SF8">
    <property type="entry name" value="PROTEIN MAINTENANCE OF MERISTEMS-LIKE"/>
    <property type="match status" value="1"/>
</dbReference>
<dbReference type="EMBL" id="JACGCM010000412">
    <property type="protein sequence ID" value="KAF6172683.1"/>
    <property type="molecule type" value="Genomic_DNA"/>
</dbReference>
<organism evidence="2 3">
    <name type="scientific">Kingdonia uniflora</name>
    <dbReference type="NCBI Taxonomy" id="39325"/>
    <lineage>
        <taxon>Eukaryota</taxon>
        <taxon>Viridiplantae</taxon>
        <taxon>Streptophyta</taxon>
        <taxon>Embryophyta</taxon>
        <taxon>Tracheophyta</taxon>
        <taxon>Spermatophyta</taxon>
        <taxon>Magnoliopsida</taxon>
        <taxon>Ranunculales</taxon>
        <taxon>Circaeasteraceae</taxon>
        <taxon>Kingdonia</taxon>
    </lineage>
</organism>
<accession>A0A7J7P010</accession>
<evidence type="ECO:0000313" key="2">
    <source>
        <dbReference type="EMBL" id="KAF6172683.1"/>
    </source>
</evidence>
<dbReference type="InterPro" id="IPR044824">
    <property type="entry name" value="MAIN-like"/>
</dbReference>
<dbReference type="PANTHER" id="PTHR46033">
    <property type="entry name" value="PROTEIN MAIN-LIKE 2"/>
    <property type="match status" value="1"/>
</dbReference>
<sequence>MTLIKLLHNSGEAMVLALIDIVAVKVFKQLTEMSSGVWCKRSTGVPMRASLAASVGLGRETHTPELCMDLEEQEIQSVLQLLPNIDSSHIKSGNVSIAHLRTYLTVTADREDDITIARVFILFMMGHLWFQTANDTIPLGYLTAVNDLDSVTQYDWGYTILASLYHGLDTAVATGGAITRFVQLLLYWFYEYCGVGHPIVKEEVKCHIDHRTVKTITWEPWFDSAVFEIEDVLNAKLISRKRMPLQVPNENYKYYLGDRCWRQVIGQVRILLDPPLNMLPHISPVALHEMRQARMGNLDLFGPTALKAGIIPVVVTSTSVHSLSQDFSLLGEVEGPDLGWHMEWTGRRERLPIACLRDPSSMSLSYGAKELWHLTHGMQ</sequence>
<evidence type="ECO:0000259" key="1">
    <source>
        <dbReference type="Pfam" id="PF10536"/>
    </source>
</evidence>